<protein>
    <submittedName>
        <fullName evidence="7">ATP synthase I chain</fullName>
    </submittedName>
</protein>
<feature type="transmembrane region" description="Helical" evidence="6">
    <location>
        <begin position="75"/>
        <end position="94"/>
    </location>
</feature>
<evidence type="ECO:0000256" key="3">
    <source>
        <dbReference type="ARBA" id="ARBA00022692"/>
    </source>
</evidence>
<evidence type="ECO:0000313" key="8">
    <source>
        <dbReference type="Proteomes" id="UP000199512"/>
    </source>
</evidence>
<name>A0A1H8H3Y0_9FIRM</name>
<reference evidence="7 8" key="1">
    <citation type="submission" date="2016-10" db="EMBL/GenBank/DDBJ databases">
        <authorList>
            <person name="de Groot N.N."/>
        </authorList>
    </citation>
    <scope>NUCLEOTIDE SEQUENCE [LARGE SCALE GENOMIC DNA]</scope>
    <source>
        <strain evidence="7 8">Calf135</strain>
    </source>
</reference>
<organism evidence="7 8">
    <name type="scientific">Peptostreptococcus russellii</name>
    <dbReference type="NCBI Taxonomy" id="215200"/>
    <lineage>
        <taxon>Bacteria</taxon>
        <taxon>Bacillati</taxon>
        <taxon>Bacillota</taxon>
        <taxon>Clostridia</taxon>
        <taxon>Peptostreptococcales</taxon>
        <taxon>Peptostreptococcaceae</taxon>
        <taxon>Peptostreptococcus</taxon>
    </lineage>
</organism>
<proteinExistence type="predicted"/>
<dbReference type="STRING" id="215200.SAMN05216454_10513"/>
<dbReference type="Pfam" id="PF03899">
    <property type="entry name" value="ATP-synt_I"/>
    <property type="match status" value="1"/>
</dbReference>
<evidence type="ECO:0000256" key="4">
    <source>
        <dbReference type="ARBA" id="ARBA00022989"/>
    </source>
</evidence>
<keyword evidence="4 6" id="KW-1133">Transmembrane helix</keyword>
<sequence>MDITVLNSIKKILIGMGIYDIVVLVILFVIRKASFSTIGGLLAGSIISVIALLMLTKNVVDLVDKDKGKASVGAVFGYLLRLSLYAAILIFAAVTEYISIYTVAVGLISTSLVIKAQNLVLKKNRRKEE</sequence>
<dbReference type="Proteomes" id="UP000199512">
    <property type="component" value="Unassembled WGS sequence"/>
</dbReference>
<dbReference type="RefSeq" id="WP_091975000.1">
    <property type="nucleotide sequence ID" value="NZ_CAUWDX010000021.1"/>
</dbReference>
<evidence type="ECO:0000313" key="7">
    <source>
        <dbReference type="EMBL" id="SEN50946.1"/>
    </source>
</evidence>
<dbReference type="AlphaFoldDB" id="A0A1H8H3Y0"/>
<dbReference type="OrthoDB" id="1751636at2"/>
<evidence type="ECO:0000256" key="6">
    <source>
        <dbReference type="SAM" id="Phobius"/>
    </source>
</evidence>
<keyword evidence="5 6" id="KW-0472">Membrane</keyword>
<evidence type="ECO:0000256" key="1">
    <source>
        <dbReference type="ARBA" id="ARBA00004651"/>
    </source>
</evidence>
<evidence type="ECO:0000256" key="2">
    <source>
        <dbReference type="ARBA" id="ARBA00022475"/>
    </source>
</evidence>
<evidence type="ECO:0000256" key="5">
    <source>
        <dbReference type="ARBA" id="ARBA00023136"/>
    </source>
</evidence>
<feature type="transmembrane region" description="Helical" evidence="6">
    <location>
        <begin position="12"/>
        <end position="30"/>
    </location>
</feature>
<keyword evidence="3 6" id="KW-0812">Transmembrane</keyword>
<gene>
    <name evidence="7" type="ORF">SAMN05216454_10513</name>
</gene>
<keyword evidence="2" id="KW-1003">Cell membrane</keyword>
<feature type="transmembrane region" description="Helical" evidence="6">
    <location>
        <begin position="36"/>
        <end position="55"/>
    </location>
</feature>
<dbReference type="GO" id="GO:0005886">
    <property type="term" value="C:plasma membrane"/>
    <property type="evidence" value="ECO:0007669"/>
    <property type="project" value="UniProtKB-SubCell"/>
</dbReference>
<dbReference type="EMBL" id="FODF01000005">
    <property type="protein sequence ID" value="SEN50946.1"/>
    <property type="molecule type" value="Genomic_DNA"/>
</dbReference>
<dbReference type="InterPro" id="IPR005598">
    <property type="entry name" value="ATP_synth_I"/>
</dbReference>
<feature type="transmembrane region" description="Helical" evidence="6">
    <location>
        <begin position="100"/>
        <end position="121"/>
    </location>
</feature>
<comment type="subcellular location">
    <subcellularLocation>
        <location evidence="1">Cell membrane</location>
        <topology evidence="1">Multi-pass membrane protein</topology>
    </subcellularLocation>
</comment>
<accession>A0A1H8H3Y0</accession>
<keyword evidence="8" id="KW-1185">Reference proteome</keyword>